<dbReference type="AlphaFoldDB" id="A0A1X3E7C1"/>
<proteinExistence type="predicted"/>
<protein>
    <submittedName>
        <fullName evidence="1">Uncharacterized protein</fullName>
    </submittedName>
</protein>
<name>A0A1X3E7C1_9BRAD</name>
<evidence type="ECO:0000313" key="2">
    <source>
        <dbReference type="Proteomes" id="UP000193553"/>
    </source>
</evidence>
<dbReference type="Proteomes" id="UP000193553">
    <property type="component" value="Unassembled WGS sequence"/>
</dbReference>
<dbReference type="OrthoDB" id="8746011at2"/>
<sequence length="239" mass="27338">MTALLDLVLESHGTLERWRKFNAIDVNLSMHGSHWTRKGWDGVFENVQLKAQTKEQRTCFTHFTEEGVQSIYEPDRVRLETIDGKLIEERVHPRNAFEGHTLQTTWDRLHLAYFTGYALWNYLNTPFMFVTESAKAEEIDPATDQGTVRRRLKITFPEKVGTHCPDQIFHVDENGLIARLDYTTLVAGGAPAAHYMSEYKNIQGIMMPTKRRAFRRNPDGSINTESVLVGIDISAIALT</sequence>
<dbReference type="EMBL" id="NAFI01000175">
    <property type="protein sequence ID" value="OSJ08316.1"/>
    <property type="molecule type" value="Genomic_DNA"/>
</dbReference>
<comment type="caution">
    <text evidence="1">The sequence shown here is derived from an EMBL/GenBank/DDBJ whole genome shotgun (WGS) entry which is preliminary data.</text>
</comment>
<organism evidence="1 2">
    <name type="scientific">Bradyrhizobium canariense</name>
    <dbReference type="NCBI Taxonomy" id="255045"/>
    <lineage>
        <taxon>Bacteria</taxon>
        <taxon>Pseudomonadati</taxon>
        <taxon>Pseudomonadota</taxon>
        <taxon>Alphaproteobacteria</taxon>
        <taxon>Hyphomicrobiales</taxon>
        <taxon>Nitrobacteraceae</taxon>
        <taxon>Bradyrhizobium</taxon>
    </lineage>
</organism>
<evidence type="ECO:0000313" key="1">
    <source>
        <dbReference type="EMBL" id="OSJ08316.1"/>
    </source>
</evidence>
<gene>
    <name evidence="1" type="ORF">BSZ18_19050</name>
</gene>
<reference evidence="1 2" key="1">
    <citation type="submission" date="2017-03" db="EMBL/GenBank/DDBJ databases">
        <title>Whole genome sequences of fourteen strains of Bradyrhizobium canariense and one strain of Bradyrhizobium japonicum isolated from Lupinus (Papilionoideae: Genisteae) species in Algeria.</title>
        <authorList>
            <person name="Crovadore J."/>
            <person name="Chekireb D."/>
            <person name="Brachmann A."/>
            <person name="Chablais R."/>
            <person name="Cochard B."/>
            <person name="Lefort F."/>
        </authorList>
    </citation>
    <scope>NUCLEOTIDE SEQUENCE [LARGE SCALE GENOMIC DNA]</scope>
    <source>
        <strain evidence="1 2">UBMA195</strain>
    </source>
</reference>
<accession>A0A1X3E7C1</accession>
<dbReference type="RefSeq" id="WP_018454362.1">
    <property type="nucleotide sequence ID" value="NZ_NAEX01000174.1"/>
</dbReference>